<proteinExistence type="inferred from homology"/>
<dbReference type="InterPro" id="IPR050273">
    <property type="entry name" value="GppA/Ppx_hydrolase"/>
</dbReference>
<dbReference type="Proteomes" id="UP000823611">
    <property type="component" value="Unassembled WGS sequence"/>
</dbReference>
<dbReference type="EMBL" id="JADIMX010000010">
    <property type="protein sequence ID" value="MBO8433772.1"/>
    <property type="molecule type" value="Genomic_DNA"/>
</dbReference>
<feature type="domain" description="Ppx/GppA phosphatase N-terminal" evidence="2">
    <location>
        <begin position="16"/>
        <end position="296"/>
    </location>
</feature>
<sequence>MYAIIDVGSNTIRLNVYSVTKDDFKILFNKKVMAGLAGYVEDNRITQEGIDVACKTLSDFKYIVENFDIGNMLVFATASLRNVDNTDEALAQIYKRTGINVEIVSGEEEAILDFEGATHNLIDMNDGLLVDIGGGSTELVSYVEKKISNAISIPLGSLKLYKKCVDHILPTKSEYEKLVKTSVKEIEKIDEIEKKKYSIICGVGGTIRAVLKLNNCLFKASDNNKIITISNLQKIVESFKKEDFDTINAVLKVCPDRIHTIIPGATLLYNICKYYECDVIMVSNYGVREGYLYSRVINKM</sequence>
<dbReference type="AlphaFoldDB" id="A0A9D9DTC5"/>
<comment type="similarity">
    <text evidence="1">Belongs to the GppA/Ppx family.</text>
</comment>
<dbReference type="Gene3D" id="3.30.420.40">
    <property type="match status" value="1"/>
</dbReference>
<evidence type="ECO:0000259" key="2">
    <source>
        <dbReference type="Pfam" id="PF02541"/>
    </source>
</evidence>
<dbReference type="Pfam" id="PF02541">
    <property type="entry name" value="Ppx-GppA"/>
    <property type="match status" value="1"/>
</dbReference>
<dbReference type="InterPro" id="IPR003695">
    <property type="entry name" value="Ppx_GppA_N"/>
</dbReference>
<reference evidence="3" key="2">
    <citation type="journal article" date="2021" name="PeerJ">
        <title>Extensive microbial diversity within the chicken gut microbiome revealed by metagenomics and culture.</title>
        <authorList>
            <person name="Gilroy R."/>
            <person name="Ravi A."/>
            <person name="Getino M."/>
            <person name="Pursley I."/>
            <person name="Horton D.L."/>
            <person name="Alikhan N.F."/>
            <person name="Baker D."/>
            <person name="Gharbi K."/>
            <person name="Hall N."/>
            <person name="Watson M."/>
            <person name="Adriaenssens E.M."/>
            <person name="Foster-Nyarko E."/>
            <person name="Jarju S."/>
            <person name="Secka A."/>
            <person name="Antonio M."/>
            <person name="Oren A."/>
            <person name="Chaudhuri R.R."/>
            <person name="La Ragione R."/>
            <person name="Hildebrand F."/>
            <person name="Pallen M.J."/>
        </authorList>
    </citation>
    <scope>NUCLEOTIDE SEQUENCE</scope>
    <source>
        <strain evidence="3">F6-4510</strain>
    </source>
</reference>
<dbReference type="CDD" id="cd24052">
    <property type="entry name" value="ASKHA_NBD_HpPPX-GppA-like"/>
    <property type="match status" value="1"/>
</dbReference>
<dbReference type="PANTHER" id="PTHR30005:SF0">
    <property type="entry name" value="RETROGRADE REGULATION PROTEIN 2"/>
    <property type="match status" value="1"/>
</dbReference>
<evidence type="ECO:0000313" key="4">
    <source>
        <dbReference type="Proteomes" id="UP000823611"/>
    </source>
</evidence>
<gene>
    <name evidence="3" type="ORF">IAC55_00435</name>
</gene>
<organism evidence="3 4">
    <name type="scientific">Candidatus Fimicola merdigallinarum</name>
    <dbReference type="NCBI Taxonomy" id="2840819"/>
    <lineage>
        <taxon>Bacteria</taxon>
        <taxon>Bacillati</taxon>
        <taxon>Bacillota</taxon>
        <taxon>Clostridia</taxon>
        <taxon>Lachnospirales</taxon>
        <taxon>Lachnospiraceae</taxon>
        <taxon>Lachnospiraceae incertae sedis</taxon>
        <taxon>Candidatus Fimicola</taxon>
    </lineage>
</organism>
<dbReference type="Gene3D" id="3.30.420.150">
    <property type="entry name" value="Exopolyphosphatase. Domain 2"/>
    <property type="match status" value="1"/>
</dbReference>
<dbReference type="InterPro" id="IPR043129">
    <property type="entry name" value="ATPase_NBD"/>
</dbReference>
<name>A0A9D9DTC5_9FIRM</name>
<dbReference type="GO" id="GO:0006357">
    <property type="term" value="P:regulation of transcription by RNA polymerase II"/>
    <property type="evidence" value="ECO:0007669"/>
    <property type="project" value="TreeGrafter"/>
</dbReference>
<protein>
    <submittedName>
        <fullName evidence="3">Phosphatase</fullName>
    </submittedName>
</protein>
<evidence type="ECO:0000313" key="3">
    <source>
        <dbReference type="EMBL" id="MBO8433772.1"/>
    </source>
</evidence>
<dbReference type="PANTHER" id="PTHR30005">
    <property type="entry name" value="EXOPOLYPHOSPHATASE"/>
    <property type="match status" value="1"/>
</dbReference>
<dbReference type="SUPFAM" id="SSF53067">
    <property type="entry name" value="Actin-like ATPase domain"/>
    <property type="match status" value="2"/>
</dbReference>
<reference evidence="3" key="1">
    <citation type="submission" date="2020-10" db="EMBL/GenBank/DDBJ databases">
        <authorList>
            <person name="Gilroy R."/>
        </authorList>
    </citation>
    <scope>NUCLEOTIDE SEQUENCE</scope>
    <source>
        <strain evidence="3">F6-4510</strain>
    </source>
</reference>
<evidence type="ECO:0000256" key="1">
    <source>
        <dbReference type="ARBA" id="ARBA00007125"/>
    </source>
</evidence>
<comment type="caution">
    <text evidence="3">The sequence shown here is derived from an EMBL/GenBank/DDBJ whole genome shotgun (WGS) entry which is preliminary data.</text>
</comment>
<accession>A0A9D9DTC5</accession>